<proteinExistence type="predicted"/>
<sequence>FNKYKIDPTNVCTYVTIKLAETDILQEYPTKDEQKKHTCPAPMSVQNKLYRDVHRF</sequence>
<gene>
    <name evidence="2" type="primary">ORF81505</name>
    <name evidence="1" type="synonym">ORF81500</name>
</gene>
<organism evidence="2">
    <name type="scientific">Arion vulgaris</name>
    <dbReference type="NCBI Taxonomy" id="1028688"/>
    <lineage>
        <taxon>Eukaryota</taxon>
        <taxon>Metazoa</taxon>
        <taxon>Spiralia</taxon>
        <taxon>Lophotrochozoa</taxon>
        <taxon>Mollusca</taxon>
        <taxon>Gastropoda</taxon>
        <taxon>Heterobranchia</taxon>
        <taxon>Euthyneura</taxon>
        <taxon>Panpulmonata</taxon>
        <taxon>Eupulmonata</taxon>
        <taxon>Stylommatophora</taxon>
        <taxon>Helicina</taxon>
        <taxon>Arionoidea</taxon>
        <taxon>Arionidae</taxon>
        <taxon>Arion</taxon>
    </lineage>
</organism>
<reference evidence="2" key="1">
    <citation type="submission" date="2014-12" db="EMBL/GenBank/DDBJ databases">
        <title>Insight into the proteome of Arion vulgaris.</title>
        <authorList>
            <person name="Aradska J."/>
            <person name="Bulat T."/>
            <person name="Smidak R."/>
            <person name="Sarate P."/>
            <person name="Gangsoo J."/>
            <person name="Sialana F."/>
            <person name="Bilban M."/>
            <person name="Lubec G."/>
        </authorList>
    </citation>
    <scope>NUCLEOTIDE SEQUENCE</scope>
    <source>
        <tissue evidence="2">Skin</tissue>
    </source>
</reference>
<name>A0A0B6ZWS5_9EUPU</name>
<accession>A0A0B6ZWS5</accession>
<dbReference type="EMBL" id="HACG01025355">
    <property type="protein sequence ID" value="CEK72220.1"/>
    <property type="molecule type" value="Transcribed_RNA"/>
</dbReference>
<evidence type="ECO:0000313" key="2">
    <source>
        <dbReference type="EMBL" id="CEK72220.1"/>
    </source>
</evidence>
<feature type="non-terminal residue" evidence="2">
    <location>
        <position position="1"/>
    </location>
</feature>
<dbReference type="EMBL" id="HACG01025354">
    <property type="protein sequence ID" value="CEK72219.1"/>
    <property type="molecule type" value="Transcribed_RNA"/>
</dbReference>
<dbReference type="AlphaFoldDB" id="A0A0B6ZWS5"/>
<protein>
    <submittedName>
        <fullName evidence="2">Uncharacterized protein</fullName>
    </submittedName>
</protein>
<evidence type="ECO:0000313" key="1">
    <source>
        <dbReference type="EMBL" id="CEK72219.1"/>
    </source>
</evidence>